<keyword evidence="5" id="KW-1185">Reference proteome</keyword>
<dbReference type="PANTHER" id="PTHR31589">
    <property type="entry name" value="PROTEIN, PUTATIVE (DUF239)-RELATED-RELATED"/>
    <property type="match status" value="1"/>
</dbReference>
<gene>
    <name evidence="3" type="ordered locus">MTR_2g046390</name>
</gene>
<evidence type="ECO:0000259" key="2">
    <source>
        <dbReference type="PROSITE" id="PS52045"/>
    </source>
</evidence>
<dbReference type="Proteomes" id="UP000002051">
    <property type="component" value="Chromosome 2"/>
</dbReference>
<dbReference type="InterPro" id="IPR025521">
    <property type="entry name" value="Neprosin_propep"/>
</dbReference>
<dbReference type="PROSITE" id="PS52045">
    <property type="entry name" value="NEPROSIN_PEP_CD"/>
    <property type="match status" value="1"/>
</dbReference>
<evidence type="ECO:0000256" key="1">
    <source>
        <dbReference type="SAM" id="SignalP"/>
    </source>
</evidence>
<protein>
    <submittedName>
        <fullName evidence="3">Carboxyl-terminal peptidase</fullName>
    </submittedName>
</protein>
<name>A0A072V6N4_MEDTR</name>
<evidence type="ECO:0000313" key="3">
    <source>
        <dbReference type="EMBL" id="KEH37729.1"/>
    </source>
</evidence>
<reference evidence="4" key="3">
    <citation type="submission" date="2015-04" db="UniProtKB">
        <authorList>
            <consortium name="EnsemblPlants"/>
        </authorList>
    </citation>
    <scope>IDENTIFICATION</scope>
    <source>
        <strain evidence="4">cv. Jemalong A17</strain>
    </source>
</reference>
<dbReference type="PANTHER" id="PTHR31589:SF233">
    <property type="entry name" value="PROTEIN, PUTATIVE (DUF239)-RELATED"/>
    <property type="match status" value="1"/>
</dbReference>
<dbReference type="AlphaFoldDB" id="A0A072V6N4"/>
<dbReference type="EMBL" id="CM001218">
    <property type="protein sequence ID" value="KEH37729.1"/>
    <property type="molecule type" value="Genomic_DNA"/>
</dbReference>
<organism evidence="3 5">
    <name type="scientific">Medicago truncatula</name>
    <name type="common">Barrel medic</name>
    <name type="synonym">Medicago tribuloides</name>
    <dbReference type="NCBI Taxonomy" id="3880"/>
    <lineage>
        <taxon>Eukaryota</taxon>
        <taxon>Viridiplantae</taxon>
        <taxon>Streptophyta</taxon>
        <taxon>Embryophyta</taxon>
        <taxon>Tracheophyta</taxon>
        <taxon>Spermatophyta</taxon>
        <taxon>Magnoliopsida</taxon>
        <taxon>eudicotyledons</taxon>
        <taxon>Gunneridae</taxon>
        <taxon>Pentapetalae</taxon>
        <taxon>rosids</taxon>
        <taxon>fabids</taxon>
        <taxon>Fabales</taxon>
        <taxon>Fabaceae</taxon>
        <taxon>Papilionoideae</taxon>
        <taxon>50 kb inversion clade</taxon>
        <taxon>NPAAA clade</taxon>
        <taxon>Hologalegina</taxon>
        <taxon>IRL clade</taxon>
        <taxon>Trifolieae</taxon>
        <taxon>Medicago</taxon>
    </lineage>
</organism>
<reference evidence="3 5" key="2">
    <citation type="journal article" date="2014" name="BMC Genomics">
        <title>An improved genome release (version Mt4.0) for the model legume Medicago truncatula.</title>
        <authorList>
            <person name="Tang H."/>
            <person name="Krishnakumar V."/>
            <person name="Bidwell S."/>
            <person name="Rosen B."/>
            <person name="Chan A."/>
            <person name="Zhou S."/>
            <person name="Gentzbittel L."/>
            <person name="Childs K.L."/>
            <person name="Yandell M."/>
            <person name="Gundlach H."/>
            <person name="Mayer K.F."/>
            <person name="Schwartz D.C."/>
            <person name="Town C.D."/>
        </authorList>
    </citation>
    <scope>GENOME REANNOTATION</scope>
    <source>
        <strain evidence="3">A17</strain>
        <strain evidence="4 5">cv. Jemalong A17</strain>
    </source>
</reference>
<dbReference type="InterPro" id="IPR053168">
    <property type="entry name" value="Glutamic_endopeptidase"/>
</dbReference>
<keyword evidence="1" id="KW-0732">Signal</keyword>
<feature type="signal peptide" evidence="1">
    <location>
        <begin position="1"/>
        <end position="20"/>
    </location>
</feature>
<evidence type="ECO:0000313" key="4">
    <source>
        <dbReference type="EnsemblPlants" id="KEH37729"/>
    </source>
</evidence>
<dbReference type="Pfam" id="PF14365">
    <property type="entry name" value="Neprosin_AP"/>
    <property type="match status" value="1"/>
</dbReference>
<feature type="chain" id="PRO_5014500300" evidence="1">
    <location>
        <begin position="21"/>
        <end position="331"/>
    </location>
</feature>
<feature type="domain" description="Neprosin PEP catalytic" evidence="2">
    <location>
        <begin position="51"/>
        <end position="330"/>
    </location>
</feature>
<accession>A0A072V6N4</accession>
<proteinExistence type="predicted"/>
<evidence type="ECO:0000313" key="5">
    <source>
        <dbReference type="Proteomes" id="UP000002051"/>
    </source>
</evidence>
<dbReference type="InterPro" id="IPR004314">
    <property type="entry name" value="Neprosin"/>
</dbReference>
<reference evidence="3 5" key="1">
    <citation type="journal article" date="2011" name="Nature">
        <title>The Medicago genome provides insight into the evolution of rhizobial symbioses.</title>
        <authorList>
            <person name="Young N.D."/>
            <person name="Debelle F."/>
            <person name="Oldroyd G.E."/>
            <person name="Geurts R."/>
            <person name="Cannon S.B."/>
            <person name="Udvardi M.K."/>
            <person name="Benedito V.A."/>
            <person name="Mayer K.F."/>
            <person name="Gouzy J."/>
            <person name="Schoof H."/>
            <person name="Van de Peer Y."/>
            <person name="Proost S."/>
            <person name="Cook D.R."/>
            <person name="Meyers B.C."/>
            <person name="Spannagl M."/>
            <person name="Cheung F."/>
            <person name="De Mita S."/>
            <person name="Krishnakumar V."/>
            <person name="Gundlach H."/>
            <person name="Zhou S."/>
            <person name="Mudge J."/>
            <person name="Bharti A.K."/>
            <person name="Murray J.D."/>
            <person name="Naoumkina M.A."/>
            <person name="Rosen B."/>
            <person name="Silverstein K.A."/>
            <person name="Tang H."/>
            <person name="Rombauts S."/>
            <person name="Zhao P.X."/>
            <person name="Zhou P."/>
            <person name="Barbe V."/>
            <person name="Bardou P."/>
            <person name="Bechner M."/>
            <person name="Bellec A."/>
            <person name="Berger A."/>
            <person name="Berges H."/>
            <person name="Bidwell S."/>
            <person name="Bisseling T."/>
            <person name="Choisne N."/>
            <person name="Couloux A."/>
            <person name="Denny R."/>
            <person name="Deshpande S."/>
            <person name="Dai X."/>
            <person name="Doyle J.J."/>
            <person name="Dudez A.M."/>
            <person name="Farmer A.D."/>
            <person name="Fouteau S."/>
            <person name="Franken C."/>
            <person name="Gibelin C."/>
            <person name="Gish J."/>
            <person name="Goldstein S."/>
            <person name="Gonzalez A.J."/>
            <person name="Green P.J."/>
            <person name="Hallab A."/>
            <person name="Hartog M."/>
            <person name="Hua A."/>
            <person name="Humphray S.J."/>
            <person name="Jeong D.H."/>
            <person name="Jing Y."/>
            <person name="Jocker A."/>
            <person name="Kenton S.M."/>
            <person name="Kim D.J."/>
            <person name="Klee K."/>
            <person name="Lai H."/>
            <person name="Lang C."/>
            <person name="Lin S."/>
            <person name="Macmil S.L."/>
            <person name="Magdelenat G."/>
            <person name="Matthews L."/>
            <person name="McCorrison J."/>
            <person name="Monaghan E.L."/>
            <person name="Mun J.H."/>
            <person name="Najar F.Z."/>
            <person name="Nicholson C."/>
            <person name="Noirot C."/>
            <person name="O'Bleness M."/>
            <person name="Paule C.R."/>
            <person name="Poulain J."/>
            <person name="Prion F."/>
            <person name="Qin B."/>
            <person name="Qu C."/>
            <person name="Retzel E.F."/>
            <person name="Riddle C."/>
            <person name="Sallet E."/>
            <person name="Samain S."/>
            <person name="Samson N."/>
            <person name="Sanders I."/>
            <person name="Saurat O."/>
            <person name="Scarpelli C."/>
            <person name="Schiex T."/>
            <person name="Segurens B."/>
            <person name="Severin A.J."/>
            <person name="Sherrier D.J."/>
            <person name="Shi R."/>
            <person name="Sims S."/>
            <person name="Singer S.R."/>
            <person name="Sinharoy S."/>
            <person name="Sterck L."/>
            <person name="Viollet A."/>
            <person name="Wang B.B."/>
            <person name="Wang K."/>
            <person name="Wang M."/>
            <person name="Wang X."/>
            <person name="Warfsmann J."/>
            <person name="Weissenbach J."/>
            <person name="White D.D."/>
            <person name="White J.D."/>
            <person name="Wiley G.B."/>
            <person name="Wincker P."/>
            <person name="Xing Y."/>
            <person name="Yang L."/>
            <person name="Yao Z."/>
            <person name="Ying F."/>
            <person name="Zhai J."/>
            <person name="Zhou L."/>
            <person name="Zuber A."/>
            <person name="Denarie J."/>
            <person name="Dixon R.A."/>
            <person name="May G.D."/>
            <person name="Schwartz D.C."/>
            <person name="Rogers J."/>
            <person name="Quetier F."/>
            <person name="Town C.D."/>
            <person name="Roe B.A."/>
        </authorList>
    </citation>
    <scope>NUCLEOTIDE SEQUENCE [LARGE SCALE GENOMIC DNA]</scope>
    <source>
        <strain evidence="3">A17</strain>
        <strain evidence="4 5">cv. Jemalong A17</strain>
    </source>
</reference>
<sequence>MDLIILLVLSLCITCCKVEARSKILLDETNNFTLSYSIEDFVADKFDCVDIYKQPALQHPLLKKHKIQLFPTFAKNIVRNRPSYGKTADDCPLGKVPIYNSRGGHQIITNSSSKLQIDDFQRHSKSNPGYHTVTLDTIQNTIFHGAYAGITGYDLSVQAKQYSMSYIWVESGSGTQLNSIKVGVGVFPSLYHDNQLLLTSRWTDRSTGHWWLLMKHKSIQVGYWPRELFNHLGMGASKIRFGGQTYAPPNTNSPPMGSGRLPKEKFENSGFMGQLRIIDSQYNEADVKPENMKPYRDTNSNCYDVIYNGFEGRLNRQAFLYGGPGGRNCGI</sequence>
<dbReference type="Pfam" id="PF03080">
    <property type="entry name" value="Neprosin"/>
    <property type="match status" value="1"/>
</dbReference>
<dbReference type="EnsemblPlants" id="KEH37729">
    <property type="protein sequence ID" value="KEH37729"/>
    <property type="gene ID" value="MTR_2g046390"/>
</dbReference>